<dbReference type="Proteomes" id="UP001499884">
    <property type="component" value="Unassembled WGS sequence"/>
</dbReference>
<keyword evidence="2" id="KW-1185">Reference proteome</keyword>
<dbReference type="InterPro" id="IPR046175">
    <property type="entry name" value="DUF6177"/>
</dbReference>
<dbReference type="EMBL" id="BAABEP010000056">
    <property type="protein sequence ID" value="GAA3752042.1"/>
    <property type="molecule type" value="Genomic_DNA"/>
</dbReference>
<evidence type="ECO:0000313" key="2">
    <source>
        <dbReference type="Proteomes" id="UP001499884"/>
    </source>
</evidence>
<evidence type="ECO:0000313" key="1">
    <source>
        <dbReference type="EMBL" id="GAA3752042.1"/>
    </source>
</evidence>
<reference evidence="2" key="1">
    <citation type="journal article" date="2019" name="Int. J. Syst. Evol. Microbiol.">
        <title>The Global Catalogue of Microorganisms (GCM) 10K type strain sequencing project: providing services to taxonomists for standard genome sequencing and annotation.</title>
        <authorList>
            <consortium name="The Broad Institute Genomics Platform"/>
            <consortium name="The Broad Institute Genome Sequencing Center for Infectious Disease"/>
            <person name="Wu L."/>
            <person name="Ma J."/>
        </authorList>
    </citation>
    <scope>NUCLEOTIDE SEQUENCE [LARGE SCALE GENOMIC DNA]</scope>
    <source>
        <strain evidence="2">JCM 30846</strain>
    </source>
</reference>
<comment type="caution">
    <text evidence="1">The sequence shown here is derived from an EMBL/GenBank/DDBJ whole genome shotgun (WGS) entry which is preliminary data.</text>
</comment>
<gene>
    <name evidence="1" type="ORF">GCM10023082_54770</name>
</gene>
<accession>A0ABP7G121</accession>
<name>A0ABP7G121_9ACTN</name>
<sequence>MTKDIVVVTREMPDTWRLLAGLYAAGPDQYLASVADGAVIQLTGAGGRPLVSVEAPVLVQVPGETARLLGRDAARAEPVWWTEVRASTAVPEAVTLAGSVAGRLALLLDGACHPAHAVTTLGVVPVDSEVAAAPAPHEALPAVDVVTDKAAVVISDRSPVALSAWLSDVLRVCVATDRALQIVSPPGARLSLPVRLALGGTPNRWVVGDSSGYYDGLSGAELHWHDGAFTPLAAPDGAGRVAPAFRPSSPTADRQFTVSYRTLHAPDADLAVGASVEAAWRELTGAPPAGWGTAEPVNLPWSPRQLTELARERAPRPTFLAVTGHPDRPALAVLRISRTAAGVEEDVTLAIGHGPGEELPLDKAESLARTLVARHGLASMVTGVRAARRDLTVPAAFEAPPVPVSYTLGSAAVAETTLTHARRPPLPGRPVQLGAAGAPALHYPLGDGTDAASWAALETLTTHLARRPA</sequence>
<protein>
    <recommendedName>
        <fullName evidence="3">YcaO domain-containing protein</fullName>
    </recommendedName>
</protein>
<dbReference type="RefSeq" id="WP_345653015.1">
    <property type="nucleotide sequence ID" value="NZ_BAABEP010000056.1"/>
</dbReference>
<organism evidence="1 2">
    <name type="scientific">Streptomyces tremellae</name>
    <dbReference type="NCBI Taxonomy" id="1124239"/>
    <lineage>
        <taxon>Bacteria</taxon>
        <taxon>Bacillati</taxon>
        <taxon>Actinomycetota</taxon>
        <taxon>Actinomycetes</taxon>
        <taxon>Kitasatosporales</taxon>
        <taxon>Streptomycetaceae</taxon>
        <taxon>Streptomyces</taxon>
    </lineage>
</organism>
<proteinExistence type="predicted"/>
<dbReference type="Pfam" id="PF19674">
    <property type="entry name" value="DUF6177"/>
    <property type="match status" value="1"/>
</dbReference>
<evidence type="ECO:0008006" key="3">
    <source>
        <dbReference type="Google" id="ProtNLM"/>
    </source>
</evidence>